<reference evidence="3" key="1">
    <citation type="submission" date="2016-10" db="EMBL/GenBank/DDBJ databases">
        <authorList>
            <person name="Varghese N."/>
            <person name="Submissions S."/>
        </authorList>
    </citation>
    <scope>NUCLEOTIDE SEQUENCE [LARGE SCALE GENOMIC DNA]</scope>
    <source>
        <strain evidence="3">DSM 45245</strain>
    </source>
</reference>
<keyword evidence="3" id="KW-1185">Reference proteome</keyword>
<name>A0A1H3NV19_9ACTN</name>
<protein>
    <submittedName>
        <fullName evidence="2">Thymidylate kinase</fullName>
    </submittedName>
</protein>
<feature type="compositionally biased region" description="Basic and acidic residues" evidence="1">
    <location>
        <begin position="20"/>
        <end position="31"/>
    </location>
</feature>
<accession>A0A1H3NV19</accession>
<dbReference type="SUPFAM" id="SSF52540">
    <property type="entry name" value="P-loop containing nucleoside triphosphate hydrolases"/>
    <property type="match status" value="1"/>
</dbReference>
<dbReference type="InterPro" id="IPR027417">
    <property type="entry name" value="P-loop_NTPase"/>
</dbReference>
<sequence>MGSRTPPPYVPGGAAAAGEPFDHRPDPDPGHGRPPLARAVLAGLDAADIRWCLLRDGVTPRAARDDVDLLVAPADLPRAVTAIEACGLVRLRSHGRGTHRFFLGLDAATATWVELDLVTELAYGRNFEVRTGAAAHCLARRHRANGAWTLAPEDEFWALLLHCLLDKRAFARHHVDRLGHLAPAASLTSPLVRAMPPLASPATLLAHARAGRWSALPALRRRFLAGWWLTHPGTAARRAVVSSALRVVERPLQAWSRRGASVALIGPDGAGKSTLAAGLESASYFPVRRVYMGLWSSTGAPRSAAGQALRVLARPFVVWRRYLGALRHRALGRTVVFDRYVYDALLPPRGSLRWLKRPYFLLLSRLCPAPDVVLLLDVPGAVMHRRSGEYDPAHLEAERAHFRLLQRRVPHLERLDAHRPREVVLADALTRIWRHYVERAAR</sequence>
<dbReference type="AlphaFoldDB" id="A0A1H3NV19"/>
<evidence type="ECO:0000313" key="3">
    <source>
        <dbReference type="Proteomes" id="UP000242415"/>
    </source>
</evidence>
<keyword evidence="2" id="KW-0808">Transferase</keyword>
<dbReference type="GO" id="GO:0016301">
    <property type="term" value="F:kinase activity"/>
    <property type="evidence" value="ECO:0007669"/>
    <property type="project" value="UniProtKB-KW"/>
</dbReference>
<feature type="compositionally biased region" description="Pro residues" evidence="1">
    <location>
        <begin position="1"/>
        <end position="10"/>
    </location>
</feature>
<gene>
    <name evidence="2" type="ORF">SAMN05444365_104178</name>
</gene>
<proteinExistence type="predicted"/>
<dbReference type="RefSeq" id="WP_091556163.1">
    <property type="nucleotide sequence ID" value="NZ_FNPH01000004.1"/>
</dbReference>
<evidence type="ECO:0000313" key="2">
    <source>
        <dbReference type="EMBL" id="SDY92732.1"/>
    </source>
</evidence>
<dbReference type="STRING" id="405436.SAMN05444365_104178"/>
<dbReference type="OrthoDB" id="5180879at2"/>
<organism evidence="2 3">
    <name type="scientific">Micromonospora pattaloongensis</name>
    <dbReference type="NCBI Taxonomy" id="405436"/>
    <lineage>
        <taxon>Bacteria</taxon>
        <taxon>Bacillati</taxon>
        <taxon>Actinomycetota</taxon>
        <taxon>Actinomycetes</taxon>
        <taxon>Micromonosporales</taxon>
        <taxon>Micromonosporaceae</taxon>
        <taxon>Micromonospora</taxon>
    </lineage>
</organism>
<dbReference type="Gene3D" id="3.40.50.300">
    <property type="entry name" value="P-loop containing nucleotide triphosphate hydrolases"/>
    <property type="match status" value="1"/>
</dbReference>
<dbReference type="Proteomes" id="UP000242415">
    <property type="component" value="Unassembled WGS sequence"/>
</dbReference>
<feature type="region of interest" description="Disordered" evidence="1">
    <location>
        <begin position="1"/>
        <end position="35"/>
    </location>
</feature>
<keyword evidence="2" id="KW-0418">Kinase</keyword>
<dbReference type="EMBL" id="FNPH01000004">
    <property type="protein sequence ID" value="SDY92732.1"/>
    <property type="molecule type" value="Genomic_DNA"/>
</dbReference>
<evidence type="ECO:0000256" key="1">
    <source>
        <dbReference type="SAM" id="MobiDB-lite"/>
    </source>
</evidence>